<reference evidence="2" key="1">
    <citation type="submission" date="2021-03" db="EMBL/GenBank/DDBJ databases">
        <authorList>
            <person name="Wang G."/>
        </authorList>
    </citation>
    <scope>NUCLEOTIDE SEQUENCE</scope>
    <source>
        <strain evidence="2">KCTC 12899</strain>
    </source>
</reference>
<organism evidence="2 3">
    <name type="scientific">Acanthopleuribacter pedis</name>
    <dbReference type="NCBI Taxonomy" id="442870"/>
    <lineage>
        <taxon>Bacteria</taxon>
        <taxon>Pseudomonadati</taxon>
        <taxon>Acidobacteriota</taxon>
        <taxon>Holophagae</taxon>
        <taxon>Acanthopleuribacterales</taxon>
        <taxon>Acanthopleuribacteraceae</taxon>
        <taxon>Acanthopleuribacter</taxon>
    </lineage>
</organism>
<accession>A0A8J7QG88</accession>
<feature type="signal peptide" evidence="1">
    <location>
        <begin position="1"/>
        <end position="20"/>
    </location>
</feature>
<dbReference type="Proteomes" id="UP000664417">
    <property type="component" value="Unassembled WGS sequence"/>
</dbReference>
<keyword evidence="1" id="KW-0732">Signal</keyword>
<proteinExistence type="predicted"/>
<sequence length="64" mass="7494">MKKVLVLFLASYTLSSFSFATTPDCLDILEEIYDCSVQTYPGPCDEDDWRYIMRDWAECELQDL</sequence>
<gene>
    <name evidence="2" type="ORF">J3U88_05785</name>
</gene>
<evidence type="ECO:0000256" key="1">
    <source>
        <dbReference type="SAM" id="SignalP"/>
    </source>
</evidence>
<dbReference type="RefSeq" id="WP_207857492.1">
    <property type="nucleotide sequence ID" value="NZ_JAFREP010000004.1"/>
</dbReference>
<keyword evidence="3" id="KW-1185">Reference proteome</keyword>
<name>A0A8J7QG88_9BACT</name>
<comment type="caution">
    <text evidence="2">The sequence shown here is derived from an EMBL/GenBank/DDBJ whole genome shotgun (WGS) entry which is preliminary data.</text>
</comment>
<protein>
    <submittedName>
        <fullName evidence="2">Uncharacterized protein</fullName>
    </submittedName>
</protein>
<feature type="chain" id="PRO_5035305479" evidence="1">
    <location>
        <begin position="21"/>
        <end position="64"/>
    </location>
</feature>
<evidence type="ECO:0000313" key="3">
    <source>
        <dbReference type="Proteomes" id="UP000664417"/>
    </source>
</evidence>
<dbReference type="EMBL" id="JAFREP010000004">
    <property type="protein sequence ID" value="MBO1317965.1"/>
    <property type="molecule type" value="Genomic_DNA"/>
</dbReference>
<dbReference type="AlphaFoldDB" id="A0A8J7QG88"/>
<evidence type="ECO:0000313" key="2">
    <source>
        <dbReference type="EMBL" id="MBO1317965.1"/>
    </source>
</evidence>